<name>A0A6J7PJG1_9ZZZZ</name>
<dbReference type="PANTHER" id="PTHR39186">
    <property type="entry name" value="DUF2071 FAMILY PROTEIN"/>
    <property type="match status" value="1"/>
</dbReference>
<dbReference type="EMBL" id="CAEZYR010000242">
    <property type="protein sequence ID" value="CAB4776903.1"/>
    <property type="molecule type" value="Genomic_DNA"/>
</dbReference>
<dbReference type="Pfam" id="PF09844">
    <property type="entry name" value="DUF2071"/>
    <property type="match status" value="1"/>
</dbReference>
<dbReference type="EMBL" id="CAFBOS010000103">
    <property type="protein sequence ID" value="CAB5002034.1"/>
    <property type="molecule type" value="Genomic_DNA"/>
</dbReference>
<reference evidence="4" key="1">
    <citation type="submission" date="2020-05" db="EMBL/GenBank/DDBJ databases">
        <authorList>
            <person name="Chiriac C."/>
            <person name="Salcher M."/>
            <person name="Ghai R."/>
            <person name="Kavagutti S V."/>
        </authorList>
    </citation>
    <scope>NUCLEOTIDE SEQUENCE</scope>
</reference>
<dbReference type="InterPro" id="IPR023375">
    <property type="entry name" value="ADC_dom_sf"/>
</dbReference>
<sequence>MKPRLEPITAGAPHDIARSVMLQGWHDLTALHWRYEPAEVQALLPEGFVVDTFDGSAWVGLIPFRMRRIRLPGLPPFGPLSSFPETNIRTYIVDPTGRRGVFFFSLDISRLLPTVVARLGYRLPYCWSVMSIDGDGHGSGATRRYSSRRRWPRGTATSQVEIQVGHQLTGSDITELDHFLTARWALGTTFGRRLMWAKVSHPPWPIHTATVLECDESLLAAAGLGPPRGEPVVRWSPGVEVRIGIPRSIRRSSCR</sequence>
<evidence type="ECO:0000313" key="3">
    <source>
        <dbReference type="EMBL" id="CAB4891618.1"/>
    </source>
</evidence>
<dbReference type="InterPro" id="IPR018644">
    <property type="entry name" value="DUF2071"/>
</dbReference>
<gene>
    <name evidence="1" type="ORF">UFOPK2754_03428</name>
    <name evidence="2" type="ORF">UFOPK3139_01426</name>
    <name evidence="3" type="ORF">UFOPK3543_00311</name>
    <name evidence="4" type="ORF">UFOPK3967_01692</name>
</gene>
<dbReference type="EMBL" id="CAFABA010000052">
    <property type="protein sequence ID" value="CAB4830615.1"/>
    <property type="molecule type" value="Genomic_DNA"/>
</dbReference>
<evidence type="ECO:0000313" key="4">
    <source>
        <dbReference type="EMBL" id="CAB5002034.1"/>
    </source>
</evidence>
<proteinExistence type="predicted"/>
<accession>A0A6J7PJG1</accession>
<organism evidence="4">
    <name type="scientific">freshwater metagenome</name>
    <dbReference type="NCBI Taxonomy" id="449393"/>
    <lineage>
        <taxon>unclassified sequences</taxon>
        <taxon>metagenomes</taxon>
        <taxon>ecological metagenomes</taxon>
    </lineage>
</organism>
<evidence type="ECO:0000313" key="1">
    <source>
        <dbReference type="EMBL" id="CAB4776903.1"/>
    </source>
</evidence>
<protein>
    <submittedName>
        <fullName evidence="4">Unannotated protein</fullName>
    </submittedName>
</protein>
<evidence type="ECO:0000313" key="2">
    <source>
        <dbReference type="EMBL" id="CAB4830615.1"/>
    </source>
</evidence>
<dbReference type="PANTHER" id="PTHR39186:SF1">
    <property type="entry name" value="DUF2071 DOMAIN-CONTAINING PROTEIN"/>
    <property type="match status" value="1"/>
</dbReference>
<dbReference type="EMBL" id="CAFBMH010000006">
    <property type="protein sequence ID" value="CAB4891618.1"/>
    <property type="molecule type" value="Genomic_DNA"/>
</dbReference>
<dbReference type="SUPFAM" id="SSF160104">
    <property type="entry name" value="Acetoacetate decarboxylase-like"/>
    <property type="match status" value="1"/>
</dbReference>
<dbReference type="AlphaFoldDB" id="A0A6J7PJG1"/>